<feature type="domain" description="SGS" evidence="1">
    <location>
        <begin position="60"/>
        <end position="146"/>
    </location>
</feature>
<evidence type="ECO:0000313" key="2">
    <source>
        <dbReference type="EMBL" id="KKO76460.1"/>
    </source>
</evidence>
<comment type="caution">
    <text evidence="2">The sequence shown here is derived from an EMBL/GenBank/DDBJ whole genome shotgun (WGS) entry which is preliminary data.</text>
</comment>
<dbReference type="GO" id="GO:0051087">
    <property type="term" value="F:protein-folding chaperone binding"/>
    <property type="evidence" value="ECO:0007669"/>
    <property type="project" value="InterPro"/>
</dbReference>
<dbReference type="GeneID" id="36319968"/>
<dbReference type="PANTHER" id="PTHR45862">
    <property type="entry name" value="PROTEIN SGT1 HOMOLOG"/>
    <property type="match status" value="1"/>
</dbReference>
<dbReference type="AlphaFoldDB" id="A0A0F9WIS5"/>
<dbReference type="VEuPathDB" id="MicrosporidiaDB:AAJ76_3000127747"/>
<dbReference type="PROSITE" id="PS51048">
    <property type="entry name" value="SGS"/>
    <property type="match status" value="1"/>
</dbReference>
<dbReference type="SMR" id="A0A0F9WIS5"/>
<name>A0A0F9WIS5_9MICR</name>
<organism evidence="2 3">
    <name type="scientific">Vairimorpha ceranae</name>
    <dbReference type="NCBI Taxonomy" id="40302"/>
    <lineage>
        <taxon>Eukaryota</taxon>
        <taxon>Fungi</taxon>
        <taxon>Fungi incertae sedis</taxon>
        <taxon>Microsporidia</taxon>
        <taxon>Nosematidae</taxon>
        <taxon>Vairimorpha</taxon>
    </lineage>
</organism>
<dbReference type="InterPro" id="IPR008978">
    <property type="entry name" value="HSP20-like_chaperone"/>
</dbReference>
<dbReference type="OMA" id="MEMAYDF"/>
<dbReference type="VEuPathDB" id="MicrosporidiaDB:G9O61_00g016020"/>
<dbReference type="SUPFAM" id="SSF49764">
    <property type="entry name" value="HSP20-like chaperones"/>
    <property type="match status" value="1"/>
</dbReference>
<accession>A0A0F9WIS5</accession>
<sequence length="146" mass="17102">MEFAETKTSVFLFLYDNSIDTSRISLNNPKSLFITPYKSIDLYKEVTHIQKIKVHTKCVEIILVKKVPSKWYTLSGPENIDEKKQEQKVIEENDITQDDDIMKVLSKIYQNGDENTRRAMEKSFIESDGTVLSTNWEDVKNKKYEQ</sequence>
<dbReference type="RefSeq" id="XP_024332202.1">
    <property type="nucleotide sequence ID" value="XM_024475037.1"/>
</dbReference>
<protein>
    <submittedName>
        <fullName evidence="2">Suppressor of g2 allele of skp1</fullName>
    </submittedName>
</protein>
<dbReference type="Proteomes" id="UP000034350">
    <property type="component" value="Unassembled WGS sequence"/>
</dbReference>
<keyword evidence="3" id="KW-1185">Reference proteome</keyword>
<dbReference type="VEuPathDB" id="MicrosporidiaDB:NCER_101120"/>
<evidence type="ECO:0000259" key="1">
    <source>
        <dbReference type="PROSITE" id="PS51048"/>
    </source>
</evidence>
<proteinExistence type="predicted"/>
<reference evidence="2 3" key="1">
    <citation type="journal article" date="2015" name="Environ. Microbiol.">
        <title>Genome analyses suggest the presence of polyploidy and recent human-driven expansions in eight global populations of the honeybee pathogen Nosema ceranae.</title>
        <authorList>
            <person name="Pelin A."/>
            <person name="Selman M."/>
            <person name="Aris-Brosou S."/>
            <person name="Farinelli L."/>
            <person name="Corradi N."/>
        </authorList>
    </citation>
    <scope>NUCLEOTIDE SEQUENCE [LARGE SCALE GENOMIC DNA]</scope>
    <source>
        <strain evidence="2 3">PA08 1199</strain>
    </source>
</reference>
<dbReference type="Pfam" id="PF05002">
    <property type="entry name" value="SGS"/>
    <property type="match status" value="1"/>
</dbReference>
<gene>
    <name evidence="2" type="ORF">AAJ76_3000127747</name>
</gene>
<dbReference type="InterPro" id="IPR007699">
    <property type="entry name" value="SGS_dom"/>
</dbReference>
<dbReference type="OrthoDB" id="1898560at2759"/>
<dbReference type="InterPro" id="IPR044563">
    <property type="entry name" value="Sgt1-like"/>
</dbReference>
<dbReference type="EMBL" id="JPQZ01000003">
    <property type="protein sequence ID" value="KKO76460.1"/>
    <property type="molecule type" value="Genomic_DNA"/>
</dbReference>
<evidence type="ECO:0000313" key="3">
    <source>
        <dbReference type="Proteomes" id="UP000034350"/>
    </source>
</evidence>